<dbReference type="Gene3D" id="1.25.10.10">
    <property type="entry name" value="Leucine-rich Repeat Variant"/>
    <property type="match status" value="1"/>
</dbReference>
<comment type="similarity">
    <text evidence="2">Belongs to the CLASP family.</text>
</comment>
<name>A0AAW0E2Q3_9AGAR</name>
<dbReference type="GO" id="GO:1990023">
    <property type="term" value="C:mitotic spindle midzone"/>
    <property type="evidence" value="ECO:0007669"/>
    <property type="project" value="TreeGrafter"/>
</dbReference>
<comment type="subcellular location">
    <subcellularLocation>
        <location evidence="1">Cytoplasm</location>
        <location evidence="1">Cytoskeleton</location>
        <location evidence="1">Spindle</location>
    </subcellularLocation>
</comment>
<organism evidence="8 9">
    <name type="scientific">Favolaschia claudopus</name>
    <dbReference type="NCBI Taxonomy" id="2862362"/>
    <lineage>
        <taxon>Eukaryota</taxon>
        <taxon>Fungi</taxon>
        <taxon>Dikarya</taxon>
        <taxon>Basidiomycota</taxon>
        <taxon>Agaricomycotina</taxon>
        <taxon>Agaricomycetes</taxon>
        <taxon>Agaricomycetidae</taxon>
        <taxon>Agaricales</taxon>
        <taxon>Marasmiineae</taxon>
        <taxon>Mycenaceae</taxon>
        <taxon>Favolaschia</taxon>
    </lineage>
</organism>
<keyword evidence="3" id="KW-0132">Cell division</keyword>
<gene>
    <name evidence="8" type="ORF">R3P38DRAFT_2840590</name>
</gene>
<dbReference type="AlphaFoldDB" id="A0AAW0E2Q3"/>
<evidence type="ECO:0000256" key="5">
    <source>
        <dbReference type="ARBA" id="ARBA00022776"/>
    </source>
</evidence>
<evidence type="ECO:0000256" key="3">
    <source>
        <dbReference type="ARBA" id="ARBA00022618"/>
    </source>
</evidence>
<dbReference type="InterPro" id="IPR016024">
    <property type="entry name" value="ARM-type_fold"/>
</dbReference>
<sequence>MASTTKLNLYSSHDFHQQFESSRTQISLAETEETWDTIARSISTLAAACSDTDSYTPAELVAAIRVISRPLISAMSSERSRLSGVAIDFVAIVAGCLGPAFEPLLSSFFPALLALSSRTSKVTVGRARTCIHAIIDATHLPNILFYLSQDINDKSVSLRLTVVESTLACMNCFNPPDLEKESRAKEIEAIVRAAARDANAEVRKISRKVFEAYKLLLPTRLESFAAPLTPVTRKYLEIQPMRATTMDKTKPPRPPLKGTLLSSSTSALRCPPSSKHPPTHTRSASSPAIAIDSGASRNLPPRSRSRAKAEVPARVPEITKPARQAVNVQPRPVAERKRVVSMSAAVRPAIPMAKSGGPERIQPASGPSVAANGRSLPDDDKRQLAQSTTVMARRVPIPEVKAEGEKVNRVGARIDTSKSTPAIRLVAAPMPSVASGSKPAVARAPVGKNALSMTKGLKTKVREATKSNWSKPTLSQLARAKTVEHRIPAPQVPRPQRTQTTRKPASREEPKVVSVPDGKDVTPASKPSLTAGQQLEEITPTTNIDELDARPIAASKMTAETESIEEEPGDGVSQELLATPRKVGNDHFVMSSKTPISELLLSIERGFLFTPSAPLSPPESYLTVARPTNLVIPFALQDLWPSSMERDEEVCESDDKGFHVIRRLESRQALGDVGINK</sequence>
<dbReference type="PANTHER" id="PTHR21567:SF60">
    <property type="entry name" value="CLASP N-TERMINAL DOMAIN-CONTAINING PROTEIN"/>
    <property type="match status" value="1"/>
</dbReference>
<evidence type="ECO:0000256" key="6">
    <source>
        <dbReference type="SAM" id="MobiDB-lite"/>
    </source>
</evidence>
<keyword evidence="5" id="KW-0498">Mitosis</keyword>
<feature type="domain" description="CLASP N-terminal" evidence="7">
    <location>
        <begin position="29"/>
        <end position="237"/>
    </location>
</feature>
<evidence type="ECO:0000313" key="8">
    <source>
        <dbReference type="EMBL" id="KAK7057325.1"/>
    </source>
</evidence>
<accession>A0AAW0E2Q3</accession>
<dbReference type="Pfam" id="PF12348">
    <property type="entry name" value="CLASP_N"/>
    <property type="match status" value="1"/>
</dbReference>
<feature type="region of interest" description="Disordered" evidence="6">
    <location>
        <begin position="242"/>
        <end position="314"/>
    </location>
</feature>
<protein>
    <submittedName>
        <fullName evidence="8">TOG domain-containing protein</fullName>
    </submittedName>
</protein>
<evidence type="ECO:0000313" key="9">
    <source>
        <dbReference type="Proteomes" id="UP001362999"/>
    </source>
</evidence>
<evidence type="ECO:0000256" key="1">
    <source>
        <dbReference type="ARBA" id="ARBA00004186"/>
    </source>
</evidence>
<dbReference type="GO" id="GO:0051301">
    <property type="term" value="P:cell division"/>
    <property type="evidence" value="ECO:0007669"/>
    <property type="project" value="UniProtKB-KW"/>
</dbReference>
<dbReference type="Proteomes" id="UP001362999">
    <property type="component" value="Unassembled WGS sequence"/>
</dbReference>
<evidence type="ECO:0000259" key="7">
    <source>
        <dbReference type="Pfam" id="PF12348"/>
    </source>
</evidence>
<dbReference type="EMBL" id="JAWWNJ010000004">
    <property type="protein sequence ID" value="KAK7057325.1"/>
    <property type="molecule type" value="Genomic_DNA"/>
</dbReference>
<dbReference type="InterPro" id="IPR024395">
    <property type="entry name" value="CLASP_N_dom"/>
</dbReference>
<keyword evidence="5" id="KW-0131">Cell cycle</keyword>
<dbReference type="PANTHER" id="PTHR21567">
    <property type="entry name" value="CLASP"/>
    <property type="match status" value="1"/>
</dbReference>
<dbReference type="InterPro" id="IPR011989">
    <property type="entry name" value="ARM-like"/>
</dbReference>
<evidence type="ECO:0000256" key="4">
    <source>
        <dbReference type="ARBA" id="ARBA00022701"/>
    </source>
</evidence>
<dbReference type="GO" id="GO:0090307">
    <property type="term" value="P:mitotic spindle assembly"/>
    <property type="evidence" value="ECO:0007669"/>
    <property type="project" value="TreeGrafter"/>
</dbReference>
<reference evidence="8 9" key="1">
    <citation type="journal article" date="2024" name="J Genomics">
        <title>Draft genome sequencing and assembly of Favolaschia claudopus CIRM-BRFM 2984 isolated from oak limbs.</title>
        <authorList>
            <person name="Navarro D."/>
            <person name="Drula E."/>
            <person name="Chaduli D."/>
            <person name="Cazenave R."/>
            <person name="Ahrendt S."/>
            <person name="Wang J."/>
            <person name="Lipzen A."/>
            <person name="Daum C."/>
            <person name="Barry K."/>
            <person name="Grigoriev I.V."/>
            <person name="Favel A."/>
            <person name="Rosso M.N."/>
            <person name="Martin F."/>
        </authorList>
    </citation>
    <scope>NUCLEOTIDE SEQUENCE [LARGE SCALE GENOMIC DNA]</scope>
    <source>
        <strain evidence="8 9">CIRM-BRFM 2984</strain>
    </source>
</reference>
<keyword evidence="9" id="KW-1185">Reference proteome</keyword>
<dbReference type="GO" id="GO:0005815">
    <property type="term" value="C:microtubule organizing center"/>
    <property type="evidence" value="ECO:0007669"/>
    <property type="project" value="TreeGrafter"/>
</dbReference>
<dbReference type="SUPFAM" id="SSF48371">
    <property type="entry name" value="ARM repeat"/>
    <property type="match status" value="1"/>
</dbReference>
<comment type="caution">
    <text evidence="8">The sequence shown here is derived from an EMBL/GenBank/DDBJ whole genome shotgun (WGS) entry which is preliminary data.</text>
</comment>
<evidence type="ECO:0000256" key="2">
    <source>
        <dbReference type="ARBA" id="ARBA00009549"/>
    </source>
</evidence>
<feature type="region of interest" description="Disordered" evidence="6">
    <location>
        <begin position="479"/>
        <end position="528"/>
    </location>
</feature>
<keyword evidence="4" id="KW-0493">Microtubule</keyword>
<dbReference type="GO" id="GO:0008017">
    <property type="term" value="F:microtubule binding"/>
    <property type="evidence" value="ECO:0007669"/>
    <property type="project" value="TreeGrafter"/>
</dbReference>
<proteinExistence type="inferred from homology"/>
<dbReference type="GO" id="GO:0005881">
    <property type="term" value="C:cytoplasmic microtubule"/>
    <property type="evidence" value="ECO:0007669"/>
    <property type="project" value="TreeGrafter"/>
</dbReference>
<dbReference type="GO" id="GO:0005876">
    <property type="term" value="C:spindle microtubule"/>
    <property type="evidence" value="ECO:0007669"/>
    <property type="project" value="TreeGrafter"/>
</dbReference>
<feature type="region of interest" description="Disordered" evidence="6">
    <location>
        <begin position="352"/>
        <end position="381"/>
    </location>
</feature>